<dbReference type="SUPFAM" id="SSF48403">
    <property type="entry name" value="Ankyrin repeat"/>
    <property type="match status" value="1"/>
</dbReference>
<evidence type="ECO:0000256" key="6">
    <source>
        <dbReference type="SAM" id="SignalP"/>
    </source>
</evidence>
<dbReference type="GO" id="GO:0000776">
    <property type="term" value="C:kinetochore"/>
    <property type="evidence" value="ECO:0007669"/>
    <property type="project" value="UniProtKB-KW"/>
</dbReference>
<keyword evidence="8" id="KW-1185">Reference proteome</keyword>
<dbReference type="PROSITE" id="PS50297">
    <property type="entry name" value="ANK_REP_REGION"/>
    <property type="match status" value="2"/>
</dbReference>
<accession>A0A9D3LKI5</accession>
<keyword evidence="6" id="KW-0732">Signal</keyword>
<dbReference type="Gene3D" id="1.25.40.20">
    <property type="entry name" value="Ankyrin repeat-containing domain"/>
    <property type="match status" value="1"/>
</dbReference>
<dbReference type="CDD" id="cd11565">
    <property type="entry name" value="RWD_Spc24"/>
    <property type="match status" value="1"/>
</dbReference>
<dbReference type="Gene3D" id="3.30.160.570">
    <property type="entry name" value="Ncd80 complex, Spc24 subunit"/>
    <property type="match status" value="1"/>
</dbReference>
<gene>
    <name evidence="7" type="ORF">ANANG_G00287360</name>
</gene>
<dbReference type="PANTHER" id="PTHR24201:SF7">
    <property type="entry name" value="CYCLIN-DEPENDENT KINASE 4 INHIBITOR D"/>
    <property type="match status" value="1"/>
</dbReference>
<evidence type="ECO:0000313" key="8">
    <source>
        <dbReference type="Proteomes" id="UP001044222"/>
    </source>
</evidence>
<keyword evidence="4" id="KW-0131">Cell cycle</keyword>
<organism evidence="7 8">
    <name type="scientific">Anguilla anguilla</name>
    <name type="common">European freshwater eel</name>
    <name type="synonym">Muraena anguilla</name>
    <dbReference type="NCBI Taxonomy" id="7936"/>
    <lineage>
        <taxon>Eukaryota</taxon>
        <taxon>Metazoa</taxon>
        <taxon>Chordata</taxon>
        <taxon>Craniata</taxon>
        <taxon>Vertebrata</taxon>
        <taxon>Euteleostomi</taxon>
        <taxon>Actinopterygii</taxon>
        <taxon>Neopterygii</taxon>
        <taxon>Teleostei</taxon>
        <taxon>Anguilliformes</taxon>
        <taxon>Anguillidae</taxon>
        <taxon>Anguilla</taxon>
    </lineage>
</organism>
<keyword evidence="4" id="KW-0137">Centromere</keyword>
<keyword evidence="2 3" id="KW-0040">ANK repeat</keyword>
<proteinExistence type="inferred from homology"/>
<dbReference type="InterPro" id="IPR013252">
    <property type="entry name" value="Ndc80_Spc24"/>
</dbReference>
<comment type="subunit">
    <text evidence="4">Component of the NDC80 complex.</text>
</comment>
<keyword evidence="4" id="KW-0132">Cell division</keyword>
<dbReference type="EMBL" id="JAFIRN010000017">
    <property type="protein sequence ID" value="KAG5832084.1"/>
    <property type="molecule type" value="Genomic_DNA"/>
</dbReference>
<dbReference type="Pfam" id="PF12796">
    <property type="entry name" value="Ank_2"/>
    <property type="match status" value="1"/>
</dbReference>
<comment type="subcellular location">
    <subcellularLocation>
        <location evidence="4">Nucleus</location>
    </subcellularLocation>
    <subcellularLocation>
        <location evidence="4">Chromosome</location>
        <location evidence="4">Centromere</location>
        <location evidence="4">Kinetochore</location>
    </subcellularLocation>
</comment>
<evidence type="ECO:0000256" key="3">
    <source>
        <dbReference type="PROSITE-ProRule" id="PRU00023"/>
    </source>
</evidence>
<keyword evidence="1" id="KW-0677">Repeat</keyword>
<dbReference type="Pfam" id="PF08286">
    <property type="entry name" value="Spc24"/>
    <property type="match status" value="1"/>
</dbReference>
<evidence type="ECO:0000256" key="4">
    <source>
        <dbReference type="RuleBase" id="RU368011"/>
    </source>
</evidence>
<evidence type="ECO:0000256" key="5">
    <source>
        <dbReference type="SAM" id="Coils"/>
    </source>
</evidence>
<keyword evidence="4" id="KW-0498">Mitosis</keyword>
<keyword evidence="4" id="KW-0539">Nucleus</keyword>
<comment type="similarity">
    <text evidence="4">Belongs to the SPC24 family.</text>
</comment>
<name>A0A9D3LKI5_ANGAN</name>
<sequence length="355" mass="39831">MFFLLVQVMMMGSTSVACLLLEHGANANVQDRLGVTPAHDAARAGFVDTLRVLVQFGASVNTPENTGALPIHIAIREGHSDVVEFLAPRSNLNHQDTSGDTALDVARAMRCPGVVELLERYAKRGSCEASLNFQNKTQQEGDCRGELEKPVYCATMSLNKGFQDLEEYGEMLVRTIKSSKVEHNLRTMREGYQLLFDLHTNTKKTITQLLSDLTHAKEGVGQKLLAVERQKSELSQELQSLEQDLQHSVAKNQTMEAELQFLKRELQNLKDSEREIQTLQDEVDEDTTEIIPSAIYLAQLYYKVTKIKWEHDNKPGVLKGVHYGEDLATPINVDLSSQSKCSVTDYLWSFVGTDW</sequence>
<evidence type="ECO:0000313" key="7">
    <source>
        <dbReference type="EMBL" id="KAG5832084.1"/>
    </source>
</evidence>
<dbReference type="AlphaFoldDB" id="A0A9D3LKI5"/>
<feature type="repeat" description="ANK" evidence="3">
    <location>
        <begin position="33"/>
        <end position="65"/>
    </location>
</feature>
<reference evidence="7" key="1">
    <citation type="submission" date="2021-01" db="EMBL/GenBank/DDBJ databases">
        <title>A chromosome-scale assembly of European eel, Anguilla anguilla.</title>
        <authorList>
            <person name="Henkel C."/>
            <person name="Jong-Raadsen S.A."/>
            <person name="Dufour S."/>
            <person name="Weltzien F.-A."/>
            <person name="Palstra A.P."/>
            <person name="Pelster B."/>
            <person name="Spaink H.P."/>
            <person name="Van Den Thillart G.E."/>
            <person name="Jansen H."/>
            <person name="Zahm M."/>
            <person name="Klopp C."/>
            <person name="Cedric C."/>
            <person name="Louis A."/>
            <person name="Berthelot C."/>
            <person name="Parey E."/>
            <person name="Roest Crollius H."/>
            <person name="Montfort J."/>
            <person name="Robinson-Rechavi M."/>
            <person name="Bucao C."/>
            <person name="Bouchez O."/>
            <person name="Gislard M."/>
            <person name="Lluch J."/>
            <person name="Milhes M."/>
            <person name="Lampietro C."/>
            <person name="Lopez Roques C."/>
            <person name="Donnadieu C."/>
            <person name="Braasch I."/>
            <person name="Desvignes T."/>
            <person name="Postlethwait J."/>
            <person name="Bobe J."/>
            <person name="Guiguen Y."/>
            <person name="Dirks R."/>
        </authorList>
    </citation>
    <scope>NUCLEOTIDE SEQUENCE</scope>
    <source>
        <strain evidence="7">Tag_6206</strain>
        <tissue evidence="7">Liver</tissue>
    </source>
</reference>
<feature type="repeat" description="ANK" evidence="3">
    <location>
        <begin position="66"/>
        <end position="86"/>
    </location>
</feature>
<dbReference type="SMART" id="SM00248">
    <property type="entry name" value="ANK"/>
    <property type="match status" value="4"/>
</dbReference>
<feature type="signal peptide" evidence="6">
    <location>
        <begin position="1"/>
        <end position="18"/>
    </location>
</feature>
<comment type="caution">
    <text evidence="7">The sequence shown here is derived from an EMBL/GenBank/DDBJ whole genome shotgun (WGS) entry which is preliminary data.</text>
</comment>
<dbReference type="InterPro" id="IPR036770">
    <property type="entry name" value="Ankyrin_rpt-contain_sf"/>
</dbReference>
<dbReference type="PROSITE" id="PS50088">
    <property type="entry name" value="ANK_REPEAT"/>
    <property type="match status" value="2"/>
</dbReference>
<keyword evidence="5" id="KW-0175">Coiled coil</keyword>
<dbReference type="InterPro" id="IPR002110">
    <property type="entry name" value="Ankyrin_rpt"/>
</dbReference>
<evidence type="ECO:0000256" key="1">
    <source>
        <dbReference type="ARBA" id="ARBA00022737"/>
    </source>
</evidence>
<feature type="coiled-coil region" evidence="5">
    <location>
        <begin position="224"/>
        <end position="289"/>
    </location>
</feature>
<feature type="chain" id="PRO_5039176816" description="Kinetochore protein Spc24" evidence="6">
    <location>
        <begin position="19"/>
        <end position="355"/>
    </location>
</feature>
<comment type="function">
    <text evidence="4">Acts as a component of the essential kinetochore-associated NDC80 complex, which is required for chromosome segregation and spindle checkpoint activity.</text>
</comment>
<keyword evidence="4" id="KW-0995">Kinetochore</keyword>
<keyword evidence="4" id="KW-0158">Chromosome</keyword>
<dbReference type="GO" id="GO:0005634">
    <property type="term" value="C:nucleus"/>
    <property type="evidence" value="ECO:0007669"/>
    <property type="project" value="UniProtKB-SubCell"/>
</dbReference>
<dbReference type="GO" id="GO:0051301">
    <property type="term" value="P:cell division"/>
    <property type="evidence" value="ECO:0007669"/>
    <property type="project" value="UniProtKB-UniRule"/>
</dbReference>
<dbReference type="PANTHER" id="PTHR24201">
    <property type="entry name" value="ANK_REP_REGION DOMAIN-CONTAINING PROTEIN"/>
    <property type="match status" value="1"/>
</dbReference>
<evidence type="ECO:0000256" key="2">
    <source>
        <dbReference type="ARBA" id="ARBA00023043"/>
    </source>
</evidence>
<dbReference type="Proteomes" id="UP001044222">
    <property type="component" value="Chromosome 17"/>
</dbReference>
<dbReference type="InterPro" id="IPR050776">
    <property type="entry name" value="Ank_Repeat/CDKN_Inhibitor"/>
</dbReference>
<protein>
    <recommendedName>
        <fullName evidence="4">Kinetochore protein Spc24</fullName>
    </recommendedName>
</protein>